<dbReference type="EMBL" id="BAABME010002022">
    <property type="protein sequence ID" value="GAA0152649.1"/>
    <property type="molecule type" value="Genomic_DNA"/>
</dbReference>
<feature type="region of interest" description="Disordered" evidence="1">
    <location>
        <begin position="74"/>
        <end position="104"/>
    </location>
</feature>
<evidence type="ECO:0000313" key="3">
    <source>
        <dbReference type="Proteomes" id="UP001454036"/>
    </source>
</evidence>
<reference evidence="2 3" key="1">
    <citation type="submission" date="2024-01" db="EMBL/GenBank/DDBJ databases">
        <title>The complete chloroplast genome sequence of Lithospermum erythrorhizon: insights into the phylogenetic relationship among Boraginaceae species and the maternal lineages of purple gromwells.</title>
        <authorList>
            <person name="Okada T."/>
            <person name="Watanabe K."/>
        </authorList>
    </citation>
    <scope>NUCLEOTIDE SEQUENCE [LARGE SCALE GENOMIC DNA]</scope>
</reference>
<proteinExistence type="predicted"/>
<dbReference type="AlphaFoldDB" id="A0AAV3PM07"/>
<name>A0AAV3PM07_LITER</name>
<accession>A0AAV3PM07</accession>
<sequence>MKSKLVSQCRFLYDKDRIKFYHKFTDEWDKGFRLMSNDSDVLGLLKFYKTGKDEDIFVEYGDLDEMLSAKATAGEIRQNNVGDEEEDNELEEARGGSSSFGQCT</sequence>
<organism evidence="2 3">
    <name type="scientific">Lithospermum erythrorhizon</name>
    <name type="common">Purple gromwell</name>
    <name type="synonym">Lithospermum officinale var. erythrorhizon</name>
    <dbReference type="NCBI Taxonomy" id="34254"/>
    <lineage>
        <taxon>Eukaryota</taxon>
        <taxon>Viridiplantae</taxon>
        <taxon>Streptophyta</taxon>
        <taxon>Embryophyta</taxon>
        <taxon>Tracheophyta</taxon>
        <taxon>Spermatophyta</taxon>
        <taxon>Magnoliopsida</taxon>
        <taxon>eudicotyledons</taxon>
        <taxon>Gunneridae</taxon>
        <taxon>Pentapetalae</taxon>
        <taxon>asterids</taxon>
        <taxon>lamiids</taxon>
        <taxon>Boraginales</taxon>
        <taxon>Boraginaceae</taxon>
        <taxon>Boraginoideae</taxon>
        <taxon>Lithospermeae</taxon>
        <taxon>Lithospermum</taxon>
    </lineage>
</organism>
<comment type="caution">
    <text evidence="2">The sequence shown here is derived from an EMBL/GenBank/DDBJ whole genome shotgun (WGS) entry which is preliminary data.</text>
</comment>
<dbReference type="Proteomes" id="UP001454036">
    <property type="component" value="Unassembled WGS sequence"/>
</dbReference>
<keyword evidence="3" id="KW-1185">Reference proteome</keyword>
<evidence type="ECO:0000313" key="2">
    <source>
        <dbReference type="EMBL" id="GAA0152649.1"/>
    </source>
</evidence>
<protein>
    <submittedName>
        <fullName evidence="2">Uncharacterized protein</fullName>
    </submittedName>
</protein>
<gene>
    <name evidence="2" type="ORF">LIER_11077</name>
</gene>
<evidence type="ECO:0000256" key="1">
    <source>
        <dbReference type="SAM" id="MobiDB-lite"/>
    </source>
</evidence>